<evidence type="ECO:0000256" key="6">
    <source>
        <dbReference type="ARBA" id="ARBA00012362"/>
    </source>
</evidence>
<dbReference type="CDD" id="cd00331">
    <property type="entry name" value="IGPS"/>
    <property type="match status" value="1"/>
</dbReference>
<dbReference type="FunFam" id="3.40.50.880:FF:000031">
    <property type="entry name" value="Multifunctional tryptophan biosynthesis protein"/>
    <property type="match status" value="1"/>
</dbReference>
<dbReference type="InterPro" id="IPR013785">
    <property type="entry name" value="Aldolase_TIM"/>
</dbReference>
<dbReference type="InterPro" id="IPR001468">
    <property type="entry name" value="Indole-3-GlycerolPSynthase_CS"/>
</dbReference>
<keyword evidence="12" id="KW-0456">Lyase</keyword>
<reference evidence="17 18" key="1">
    <citation type="journal article" date="2016" name="Proc. Natl. Acad. Sci. U.S.A.">
        <title>Comparative genomics of biotechnologically important yeasts.</title>
        <authorList>
            <person name="Riley R."/>
            <person name="Haridas S."/>
            <person name="Wolfe K.H."/>
            <person name="Lopes M.R."/>
            <person name="Hittinger C.T."/>
            <person name="Goeker M."/>
            <person name="Salamov A.A."/>
            <person name="Wisecaver J.H."/>
            <person name="Long T.M."/>
            <person name="Calvey C.H."/>
            <person name="Aerts A.L."/>
            <person name="Barry K.W."/>
            <person name="Choi C."/>
            <person name="Clum A."/>
            <person name="Coughlan A.Y."/>
            <person name="Deshpande S."/>
            <person name="Douglass A.P."/>
            <person name="Hanson S.J."/>
            <person name="Klenk H.-P."/>
            <person name="LaButti K.M."/>
            <person name="Lapidus A."/>
            <person name="Lindquist E.A."/>
            <person name="Lipzen A.M."/>
            <person name="Meier-Kolthoff J.P."/>
            <person name="Ohm R.A."/>
            <person name="Otillar R.P."/>
            <person name="Pangilinan J.L."/>
            <person name="Peng Y."/>
            <person name="Rokas A."/>
            <person name="Rosa C.A."/>
            <person name="Scheuner C."/>
            <person name="Sibirny A.A."/>
            <person name="Slot J.C."/>
            <person name="Stielow J.B."/>
            <person name="Sun H."/>
            <person name="Kurtzman C.P."/>
            <person name="Blackwell M."/>
            <person name="Grigoriev I.V."/>
            <person name="Jeffries T.W."/>
        </authorList>
    </citation>
    <scope>NUCLEOTIDE SEQUENCE [LARGE SCALE GENOMIC DNA]</scope>
    <source>
        <strain evidence="18">ATCC 58044 / CBS 1984 / NCYC 433 / NRRL Y-366-8</strain>
    </source>
</reference>
<dbReference type="PROSITE" id="PS51273">
    <property type="entry name" value="GATASE_TYPE_1"/>
    <property type="match status" value="1"/>
</dbReference>
<dbReference type="Gene3D" id="3.40.50.880">
    <property type="match status" value="1"/>
</dbReference>
<dbReference type="EC" id="4.1.3.27" evidence="5"/>
<comment type="pathway">
    <text evidence="3">Amino-acid biosynthesis; L-tryptophan biosynthesis; L-tryptophan from chorismate: step 1/5.</text>
</comment>
<evidence type="ECO:0000256" key="13">
    <source>
        <dbReference type="ARBA" id="ARBA00023268"/>
    </source>
</evidence>
<dbReference type="InterPro" id="IPR050472">
    <property type="entry name" value="Anth_synth/Amidotransfase"/>
</dbReference>
<keyword evidence="18" id="KW-1185">Reference proteome</keyword>
<evidence type="ECO:0000259" key="15">
    <source>
        <dbReference type="Pfam" id="PF00117"/>
    </source>
</evidence>
<keyword evidence="8" id="KW-0028">Amino-acid biosynthesis</keyword>
<evidence type="ECO:0000313" key="17">
    <source>
        <dbReference type="EMBL" id="ODQ56721.1"/>
    </source>
</evidence>
<feature type="domain" description="Glutamine amidotransferase" evidence="15">
    <location>
        <begin position="6"/>
        <end position="188"/>
    </location>
</feature>
<evidence type="ECO:0000256" key="5">
    <source>
        <dbReference type="ARBA" id="ARBA00012266"/>
    </source>
</evidence>
<comment type="catalytic activity">
    <reaction evidence="14">
        <text>chorismate + L-glutamine = anthranilate + pyruvate + L-glutamate + H(+)</text>
        <dbReference type="Rhea" id="RHEA:21732"/>
        <dbReference type="ChEBI" id="CHEBI:15361"/>
        <dbReference type="ChEBI" id="CHEBI:15378"/>
        <dbReference type="ChEBI" id="CHEBI:16567"/>
        <dbReference type="ChEBI" id="CHEBI:29748"/>
        <dbReference type="ChEBI" id="CHEBI:29985"/>
        <dbReference type="ChEBI" id="CHEBI:58359"/>
        <dbReference type="EC" id="4.1.3.27"/>
    </reaction>
</comment>
<dbReference type="Pfam" id="PF00117">
    <property type="entry name" value="GATase"/>
    <property type="match status" value="1"/>
</dbReference>
<dbReference type="OrthoDB" id="524799at2759"/>
<dbReference type="STRING" id="683960.A0A1E3NU57"/>
<evidence type="ECO:0000256" key="14">
    <source>
        <dbReference type="ARBA" id="ARBA00047683"/>
    </source>
</evidence>
<dbReference type="EC" id="4.1.1.48" evidence="6"/>
<organism evidence="17 18">
    <name type="scientific">Wickerhamomyces anomalus (strain ATCC 58044 / CBS 1984 / NCYC 433 / NRRL Y-366-8)</name>
    <name type="common">Yeast</name>
    <name type="synonym">Hansenula anomala</name>
    <dbReference type="NCBI Taxonomy" id="683960"/>
    <lineage>
        <taxon>Eukaryota</taxon>
        <taxon>Fungi</taxon>
        <taxon>Dikarya</taxon>
        <taxon>Ascomycota</taxon>
        <taxon>Saccharomycotina</taxon>
        <taxon>Saccharomycetes</taxon>
        <taxon>Phaffomycetales</taxon>
        <taxon>Wickerhamomycetaceae</taxon>
        <taxon>Wickerhamomyces</taxon>
    </lineage>
</organism>
<dbReference type="InterPro" id="IPR017926">
    <property type="entry name" value="GATASE"/>
</dbReference>
<dbReference type="GO" id="GO:0005829">
    <property type="term" value="C:cytosol"/>
    <property type="evidence" value="ECO:0007669"/>
    <property type="project" value="TreeGrafter"/>
</dbReference>
<evidence type="ECO:0000256" key="1">
    <source>
        <dbReference type="ARBA" id="ARBA00001633"/>
    </source>
</evidence>
<dbReference type="NCBIfam" id="TIGR00566">
    <property type="entry name" value="trpG_papA"/>
    <property type="match status" value="1"/>
</dbReference>
<name>A0A1E3NU57_WICAA</name>
<dbReference type="EMBL" id="KV454215">
    <property type="protein sequence ID" value="ODQ56721.1"/>
    <property type="molecule type" value="Genomic_DNA"/>
</dbReference>
<evidence type="ECO:0000256" key="8">
    <source>
        <dbReference type="ARBA" id="ARBA00022605"/>
    </source>
</evidence>
<dbReference type="Pfam" id="PF00218">
    <property type="entry name" value="IGPS"/>
    <property type="match status" value="1"/>
</dbReference>
<dbReference type="PANTHER" id="PTHR43418:SF4">
    <property type="entry name" value="MULTIFUNCTIONAL TRYPTOPHAN BIOSYNTHESIS PROTEIN"/>
    <property type="match status" value="1"/>
</dbReference>
<dbReference type="InterPro" id="IPR006221">
    <property type="entry name" value="TrpG/PapA_dom"/>
</dbReference>
<evidence type="ECO:0000256" key="4">
    <source>
        <dbReference type="ARBA" id="ARBA00011743"/>
    </source>
</evidence>
<feature type="domain" description="Indole-3-glycerol phosphate synthase" evidence="16">
    <location>
        <begin position="223"/>
        <end position="485"/>
    </location>
</feature>
<keyword evidence="9" id="KW-0822">Tryptophan biosynthesis</keyword>
<dbReference type="GO" id="GO:0004640">
    <property type="term" value="F:phosphoribosylanthranilate isomerase activity"/>
    <property type="evidence" value="ECO:0007669"/>
    <property type="project" value="EnsemblFungi"/>
</dbReference>
<dbReference type="SUPFAM" id="SSF52317">
    <property type="entry name" value="Class I glutamine amidotransferase-like"/>
    <property type="match status" value="1"/>
</dbReference>
<sequence length="488" mass="53945">MSSKVVIIDNYDSFTWNLYEYLCQEGASVEVFRNDKISIQGVEELKPDTIVISPGPGHPLTDSGISRDVIKHFAGKIPIFGVCMGQQCIFSVFGGEVGYAGEIVHGKTSLINHDSKGMFQNVPQGIAVTRYHSLAGTKVSLPEDLEVTARTDSGIIMGVRHKKYTIEGVQFHPESILTEEGHRMIKNILNIRGGYWNDNENCTIFTDKEVKSSTTKKVKTSILDEIYAKRTLDVEELQKIPGFTFDDLKKNFDLGLAPPLVDFYDRLKNGGTESCLLAEVKRASPSKGPIDLQANSAEQGLLYAKAGASAISVLTEPHWFKGSIQDLKNVRQVVSSLPNRPAILRKEFIFSEYQILEARLAGADTVLLIVKMLNDALLKQLYNYSVELGMEPLVEVSSAEEFQRALILKPKVIGVNNRDLHSFQVDLNTTSSLVSLTPKDTLLIALSGITNGHDAEKYKAEGVNGYLVGEALMRAENVEEFVKDLLSQ</sequence>
<evidence type="ECO:0000256" key="12">
    <source>
        <dbReference type="ARBA" id="ARBA00023239"/>
    </source>
</evidence>
<protein>
    <recommendedName>
        <fullName evidence="7">Multifunctional tryptophan biosynthesis protein</fullName>
        <ecNumber evidence="6">4.1.1.48</ecNumber>
        <ecNumber evidence="5">4.1.3.27</ecNumber>
    </recommendedName>
</protein>
<dbReference type="Gene3D" id="3.20.20.70">
    <property type="entry name" value="Aldolase class I"/>
    <property type="match status" value="1"/>
</dbReference>
<dbReference type="PROSITE" id="PS00614">
    <property type="entry name" value="IGPS"/>
    <property type="match status" value="1"/>
</dbReference>
<evidence type="ECO:0000313" key="18">
    <source>
        <dbReference type="Proteomes" id="UP000094112"/>
    </source>
</evidence>
<dbReference type="GO" id="GO:0004425">
    <property type="term" value="F:indole-3-glycerol-phosphate synthase activity"/>
    <property type="evidence" value="ECO:0007669"/>
    <property type="project" value="UniProtKB-EC"/>
</dbReference>
<keyword evidence="13" id="KW-0511">Multifunctional enzyme</keyword>
<evidence type="ECO:0000256" key="11">
    <source>
        <dbReference type="ARBA" id="ARBA00023141"/>
    </source>
</evidence>
<evidence type="ECO:0000256" key="7">
    <source>
        <dbReference type="ARBA" id="ARBA00018819"/>
    </source>
</evidence>
<accession>A0A1E3NU57</accession>
<evidence type="ECO:0000256" key="3">
    <source>
        <dbReference type="ARBA" id="ARBA00004873"/>
    </source>
</evidence>
<dbReference type="UniPathway" id="UPA00035">
    <property type="reaction ID" value="UER00040"/>
</dbReference>
<dbReference type="GeneID" id="30203255"/>
<gene>
    <name evidence="17" type="ORF">WICANDRAFT_86194</name>
</gene>
<dbReference type="AlphaFoldDB" id="A0A1E3NU57"/>
<dbReference type="Proteomes" id="UP000094112">
    <property type="component" value="Unassembled WGS sequence"/>
</dbReference>
<keyword evidence="10" id="KW-0315">Glutamine amidotransferase</keyword>
<dbReference type="InterPro" id="IPR013798">
    <property type="entry name" value="Indole-3-glycerol_P_synth_dom"/>
</dbReference>
<comment type="subunit">
    <text evidence="4">Tetramer of two components I and two components II.</text>
</comment>
<dbReference type="RefSeq" id="XP_019035928.1">
    <property type="nucleotide sequence ID" value="XM_019186009.1"/>
</dbReference>
<dbReference type="CDD" id="cd01743">
    <property type="entry name" value="GATase1_Anthranilate_Synthase"/>
    <property type="match status" value="1"/>
</dbReference>
<dbReference type="PRINTS" id="PR00096">
    <property type="entry name" value="GATASE"/>
</dbReference>
<dbReference type="PRINTS" id="PR00097">
    <property type="entry name" value="ANTSNTHASEII"/>
</dbReference>
<comment type="catalytic activity">
    <reaction evidence="1">
        <text>1-(2-carboxyphenylamino)-1-deoxy-D-ribulose 5-phosphate + H(+) = (1S,2R)-1-C-(indol-3-yl)glycerol 3-phosphate + CO2 + H2O</text>
        <dbReference type="Rhea" id="RHEA:23476"/>
        <dbReference type="ChEBI" id="CHEBI:15377"/>
        <dbReference type="ChEBI" id="CHEBI:15378"/>
        <dbReference type="ChEBI" id="CHEBI:16526"/>
        <dbReference type="ChEBI" id="CHEBI:58613"/>
        <dbReference type="ChEBI" id="CHEBI:58866"/>
        <dbReference type="EC" id="4.1.1.48"/>
    </reaction>
</comment>
<dbReference type="InterPro" id="IPR029062">
    <property type="entry name" value="Class_I_gatase-like"/>
</dbReference>
<dbReference type="GO" id="GO:0004049">
    <property type="term" value="F:anthranilate synthase activity"/>
    <property type="evidence" value="ECO:0007669"/>
    <property type="project" value="UniProtKB-EC"/>
</dbReference>
<evidence type="ECO:0000256" key="9">
    <source>
        <dbReference type="ARBA" id="ARBA00022822"/>
    </source>
</evidence>
<dbReference type="GO" id="GO:0000162">
    <property type="term" value="P:L-tryptophan biosynthetic process"/>
    <property type="evidence" value="ECO:0007669"/>
    <property type="project" value="UniProtKB-UniPathway"/>
</dbReference>
<proteinExistence type="predicted"/>
<evidence type="ECO:0000256" key="2">
    <source>
        <dbReference type="ARBA" id="ARBA00004696"/>
    </source>
</evidence>
<comment type="pathway">
    <text evidence="2">Amino-acid biosynthesis; L-tryptophan biosynthesis; L-tryptophan from chorismate: step 4/5.</text>
</comment>
<keyword evidence="11" id="KW-0057">Aromatic amino acid biosynthesis</keyword>
<dbReference type="GO" id="GO:0006541">
    <property type="term" value="P:glutamine metabolic process"/>
    <property type="evidence" value="ECO:0007669"/>
    <property type="project" value="EnsemblFungi"/>
</dbReference>
<dbReference type="SUPFAM" id="SSF51366">
    <property type="entry name" value="Ribulose-phoshate binding barrel"/>
    <property type="match status" value="1"/>
</dbReference>
<evidence type="ECO:0000259" key="16">
    <source>
        <dbReference type="Pfam" id="PF00218"/>
    </source>
</evidence>
<dbReference type="PRINTS" id="PR00099">
    <property type="entry name" value="CPSGATASE"/>
</dbReference>
<dbReference type="InterPro" id="IPR011060">
    <property type="entry name" value="RibuloseP-bd_barrel"/>
</dbReference>
<dbReference type="FunFam" id="3.20.20.70:FF:000136">
    <property type="entry name" value="Multifunctional tryptophan biosynthesis protein"/>
    <property type="match status" value="1"/>
</dbReference>
<dbReference type="GO" id="GO:0005950">
    <property type="term" value="C:anthranilate synthase complex"/>
    <property type="evidence" value="ECO:0007669"/>
    <property type="project" value="EnsemblFungi"/>
</dbReference>
<evidence type="ECO:0000256" key="10">
    <source>
        <dbReference type="ARBA" id="ARBA00022962"/>
    </source>
</evidence>
<dbReference type="PANTHER" id="PTHR43418">
    <property type="entry name" value="MULTIFUNCTIONAL TRYPTOPHAN BIOSYNTHESIS PROTEIN-RELATED"/>
    <property type="match status" value="1"/>
</dbReference>